<dbReference type="AlphaFoldDB" id="A0A2X3KLK2"/>
<keyword evidence="2" id="KW-1185">Reference proteome</keyword>
<evidence type="ECO:0000313" key="2">
    <source>
        <dbReference type="Proteomes" id="UP000249818"/>
    </source>
</evidence>
<name>A0A2X3KLK2_9BACT</name>
<reference evidence="2" key="1">
    <citation type="submission" date="2018-05" db="EMBL/GenBank/DDBJ databases">
        <authorList>
            <person name="Hao L."/>
        </authorList>
    </citation>
    <scope>NUCLEOTIDE SEQUENCE [LARGE SCALE GENOMIC DNA]</scope>
</reference>
<gene>
    <name evidence="1" type="ORF">BARAN1_1300</name>
</gene>
<proteinExistence type="predicted"/>
<dbReference type="Proteomes" id="UP000249818">
    <property type="component" value="Chromosome BARAN1"/>
</dbReference>
<accession>A0A2X3KLK2</accession>
<dbReference type="EMBL" id="LS483254">
    <property type="protein sequence ID" value="SQD93322.1"/>
    <property type="molecule type" value="Genomic_DNA"/>
</dbReference>
<sequence>MGVLTVISGLLLVPALPGYTASIEASPATTITPAELTRGRWGALFVVVPGCPACVEAVAWLGEAQRVFPDLDLLLVGPWRTEGLEALSSEAGLALLVDEGGRVGVAWGVRRAPALVLLLDGRPQGRLDWPFTEDEIVRGLEVLAAAPREGPWQFLGAAVPSGEARMLAGDPVNLDELPRPLLVLFFNPDCPPCWDALPGLTELGEGGTDE</sequence>
<dbReference type="InterPro" id="IPR036249">
    <property type="entry name" value="Thioredoxin-like_sf"/>
</dbReference>
<organism evidence="1 2">
    <name type="scientific">Candidatus Bipolaricaulis anaerobius</name>
    <dbReference type="NCBI Taxonomy" id="2026885"/>
    <lineage>
        <taxon>Bacteria</taxon>
        <taxon>Candidatus Bipolaricaulota</taxon>
        <taxon>Candidatus Bipolaricaulia</taxon>
        <taxon>Candidatus Bipolaricaulales</taxon>
        <taxon>Candidatus Bipolaricaulaceae</taxon>
        <taxon>Candidatus Bipolaricaulis</taxon>
    </lineage>
</organism>
<evidence type="ECO:0008006" key="3">
    <source>
        <dbReference type="Google" id="ProtNLM"/>
    </source>
</evidence>
<dbReference type="SUPFAM" id="SSF52833">
    <property type="entry name" value="Thioredoxin-like"/>
    <property type="match status" value="2"/>
</dbReference>
<protein>
    <recommendedName>
        <fullName evidence="3">Thioredoxin domain-containing protein</fullName>
    </recommendedName>
</protein>
<dbReference type="Gene3D" id="3.40.30.10">
    <property type="entry name" value="Glutaredoxin"/>
    <property type="match status" value="1"/>
</dbReference>
<dbReference type="KEGG" id="bana:BARAN1_1300"/>
<evidence type="ECO:0000313" key="1">
    <source>
        <dbReference type="EMBL" id="SQD93322.1"/>
    </source>
</evidence>